<evidence type="ECO:0000256" key="2">
    <source>
        <dbReference type="PROSITE-ProRule" id="PRU00335"/>
    </source>
</evidence>
<dbReference type="PANTHER" id="PTHR30055:SF184">
    <property type="entry name" value="HTH-TYPE TRANSCRIPTIONAL REGULATOR ETHR"/>
    <property type="match status" value="1"/>
</dbReference>
<dbReference type="InterPro" id="IPR036271">
    <property type="entry name" value="Tet_transcr_reg_TetR-rel_C_sf"/>
</dbReference>
<dbReference type="InterPro" id="IPR050109">
    <property type="entry name" value="HTH-type_TetR-like_transc_reg"/>
</dbReference>
<evidence type="ECO:0000259" key="3">
    <source>
        <dbReference type="PROSITE" id="PS50977"/>
    </source>
</evidence>
<feature type="domain" description="HTH tetR-type" evidence="3">
    <location>
        <begin position="20"/>
        <end position="80"/>
    </location>
</feature>
<sequence length="210" mass="22979">MAATDDAGGLLDRRTPKRGDQRRLALLRALDEKLKVQVLDDINVADLTAAAGVTRSAFYFYFEDKAACVAALGAEMYREVLDATHLLVDGAGSPRDRLEDALRGVFAAWEGHRRLFQAMVTARQRNQSVAELWNTTRASFVEPIAAVIEAERANGHAPDGPDSVALATILVELNERAFEQFSADGPPTVEQRIEALVAIWLRSIYGTIAV</sequence>
<name>A0ABV3FNM6_9NOCA</name>
<evidence type="ECO:0000256" key="1">
    <source>
        <dbReference type="ARBA" id="ARBA00023125"/>
    </source>
</evidence>
<dbReference type="InterPro" id="IPR001647">
    <property type="entry name" value="HTH_TetR"/>
</dbReference>
<dbReference type="InterPro" id="IPR009057">
    <property type="entry name" value="Homeodomain-like_sf"/>
</dbReference>
<dbReference type="EMBL" id="JBFAKC010000002">
    <property type="protein sequence ID" value="MEV0707018.1"/>
    <property type="molecule type" value="Genomic_DNA"/>
</dbReference>
<dbReference type="Gene3D" id="1.10.357.10">
    <property type="entry name" value="Tetracycline Repressor, domain 2"/>
    <property type="match status" value="1"/>
</dbReference>
<keyword evidence="1 2" id="KW-0238">DNA-binding</keyword>
<dbReference type="PANTHER" id="PTHR30055">
    <property type="entry name" value="HTH-TYPE TRANSCRIPTIONAL REGULATOR RUTR"/>
    <property type="match status" value="1"/>
</dbReference>
<evidence type="ECO:0000313" key="5">
    <source>
        <dbReference type="Proteomes" id="UP001551695"/>
    </source>
</evidence>
<comment type="caution">
    <text evidence="4">The sequence shown here is derived from an EMBL/GenBank/DDBJ whole genome shotgun (WGS) entry which is preliminary data.</text>
</comment>
<organism evidence="4 5">
    <name type="scientific">Nocardia aurea</name>
    <dbReference type="NCBI Taxonomy" id="2144174"/>
    <lineage>
        <taxon>Bacteria</taxon>
        <taxon>Bacillati</taxon>
        <taxon>Actinomycetota</taxon>
        <taxon>Actinomycetes</taxon>
        <taxon>Mycobacteriales</taxon>
        <taxon>Nocardiaceae</taxon>
        <taxon>Nocardia</taxon>
    </lineage>
</organism>
<proteinExistence type="predicted"/>
<dbReference type="Proteomes" id="UP001551695">
    <property type="component" value="Unassembled WGS sequence"/>
</dbReference>
<gene>
    <name evidence="4" type="ORF">AB0I48_05580</name>
</gene>
<dbReference type="RefSeq" id="WP_109526969.1">
    <property type="nucleotide sequence ID" value="NZ_JBEXKW010000054.1"/>
</dbReference>
<protein>
    <submittedName>
        <fullName evidence="4">TetR/AcrR family transcriptional regulator</fullName>
    </submittedName>
</protein>
<keyword evidence="5" id="KW-1185">Reference proteome</keyword>
<dbReference type="Gene3D" id="1.10.10.60">
    <property type="entry name" value="Homeodomain-like"/>
    <property type="match status" value="1"/>
</dbReference>
<dbReference type="Pfam" id="PF21313">
    <property type="entry name" value="EthR_C"/>
    <property type="match status" value="1"/>
</dbReference>
<feature type="DNA-binding region" description="H-T-H motif" evidence="2">
    <location>
        <begin position="43"/>
        <end position="62"/>
    </location>
</feature>
<accession>A0ABV3FNM6</accession>
<dbReference type="SUPFAM" id="SSF48498">
    <property type="entry name" value="Tetracyclin repressor-like, C-terminal domain"/>
    <property type="match status" value="1"/>
</dbReference>
<dbReference type="PROSITE" id="PS50977">
    <property type="entry name" value="HTH_TETR_2"/>
    <property type="match status" value="1"/>
</dbReference>
<dbReference type="SUPFAM" id="SSF46689">
    <property type="entry name" value="Homeodomain-like"/>
    <property type="match status" value="1"/>
</dbReference>
<dbReference type="InterPro" id="IPR049397">
    <property type="entry name" value="EthR_C"/>
</dbReference>
<reference evidence="4 5" key="1">
    <citation type="submission" date="2024-06" db="EMBL/GenBank/DDBJ databases">
        <title>The Natural Products Discovery Center: Release of the First 8490 Sequenced Strains for Exploring Actinobacteria Biosynthetic Diversity.</title>
        <authorList>
            <person name="Kalkreuter E."/>
            <person name="Kautsar S.A."/>
            <person name="Yang D."/>
            <person name="Bader C.D."/>
            <person name="Teijaro C.N."/>
            <person name="Fluegel L."/>
            <person name="Davis C.M."/>
            <person name="Simpson J.R."/>
            <person name="Lauterbach L."/>
            <person name="Steele A.D."/>
            <person name="Gui C."/>
            <person name="Meng S."/>
            <person name="Li G."/>
            <person name="Viehrig K."/>
            <person name="Ye F."/>
            <person name="Su P."/>
            <person name="Kiefer A.F."/>
            <person name="Nichols A."/>
            <person name="Cepeda A.J."/>
            <person name="Yan W."/>
            <person name="Fan B."/>
            <person name="Jiang Y."/>
            <person name="Adhikari A."/>
            <person name="Zheng C.-J."/>
            <person name="Schuster L."/>
            <person name="Cowan T.M."/>
            <person name="Smanski M.J."/>
            <person name="Chevrette M.G."/>
            <person name="De Carvalho L.P.S."/>
            <person name="Shen B."/>
        </authorList>
    </citation>
    <scope>NUCLEOTIDE SEQUENCE [LARGE SCALE GENOMIC DNA]</scope>
    <source>
        <strain evidence="4 5">NPDC050403</strain>
    </source>
</reference>
<dbReference type="Pfam" id="PF00440">
    <property type="entry name" value="TetR_N"/>
    <property type="match status" value="1"/>
</dbReference>
<evidence type="ECO:0000313" key="4">
    <source>
        <dbReference type="EMBL" id="MEV0707018.1"/>
    </source>
</evidence>